<dbReference type="InterPro" id="IPR001406">
    <property type="entry name" value="PsdUridine_synth_TruA"/>
</dbReference>
<evidence type="ECO:0000259" key="8">
    <source>
        <dbReference type="Pfam" id="PF01416"/>
    </source>
</evidence>
<dbReference type="EMBL" id="VIRS01000002">
    <property type="protein sequence ID" value="TQS46379.1"/>
    <property type="molecule type" value="Genomic_DNA"/>
</dbReference>
<proteinExistence type="inferred from homology"/>
<evidence type="ECO:0000256" key="2">
    <source>
        <dbReference type="ARBA" id="ARBA00022694"/>
    </source>
</evidence>
<dbReference type="CDD" id="cd02570">
    <property type="entry name" value="PseudoU_synth_EcTruA"/>
    <property type="match status" value="1"/>
</dbReference>
<dbReference type="Gene3D" id="3.30.70.580">
    <property type="entry name" value="Pseudouridine synthase I, catalytic domain, N-terminal subdomain"/>
    <property type="match status" value="1"/>
</dbReference>
<dbReference type="AlphaFoldDB" id="A0A545AYI1"/>
<dbReference type="Pfam" id="PF01416">
    <property type="entry name" value="PseudoU_synth_1"/>
    <property type="match status" value="1"/>
</dbReference>
<gene>
    <name evidence="4 9" type="primary">truA</name>
    <name evidence="9" type="ORF">FL583_03015</name>
</gene>
<evidence type="ECO:0000313" key="9">
    <source>
        <dbReference type="EMBL" id="TQS46379.1"/>
    </source>
</evidence>
<evidence type="ECO:0000256" key="4">
    <source>
        <dbReference type="HAMAP-Rule" id="MF_00171"/>
    </source>
</evidence>
<feature type="binding site" evidence="4 6">
    <location>
        <position position="131"/>
    </location>
    <ligand>
        <name>substrate</name>
    </ligand>
</feature>
<evidence type="ECO:0000256" key="7">
    <source>
        <dbReference type="RuleBase" id="RU003792"/>
    </source>
</evidence>
<dbReference type="OrthoDB" id="9811823at2"/>
<dbReference type="Gene3D" id="3.30.70.660">
    <property type="entry name" value="Pseudouridine synthase I, catalytic domain, C-terminal subdomain"/>
    <property type="match status" value="1"/>
</dbReference>
<dbReference type="GO" id="GO:0031119">
    <property type="term" value="P:tRNA pseudouridine synthesis"/>
    <property type="evidence" value="ECO:0007669"/>
    <property type="project" value="UniProtKB-UniRule"/>
</dbReference>
<dbReference type="GO" id="GO:0160147">
    <property type="term" value="F:tRNA pseudouridine(38-40) synthase activity"/>
    <property type="evidence" value="ECO:0007669"/>
    <property type="project" value="UniProtKB-EC"/>
</dbReference>
<organism evidence="9 10">
    <name type="scientific">Cryptosporangium phraense</name>
    <dbReference type="NCBI Taxonomy" id="2593070"/>
    <lineage>
        <taxon>Bacteria</taxon>
        <taxon>Bacillati</taxon>
        <taxon>Actinomycetota</taxon>
        <taxon>Actinomycetes</taxon>
        <taxon>Cryptosporangiales</taxon>
        <taxon>Cryptosporangiaceae</taxon>
        <taxon>Cryptosporangium</taxon>
    </lineage>
</organism>
<sequence>MTLFADEPAAPGTAGAGGLVRVRLDIAYDGTDFSGWAVQQGLRTVQGELTEALVRVTRTDVSLTVAGRTDAGVHAAGQVAHVDLPEEVWDTLGASLVRRLSGLLPGDVRLRAVARAHPDFDARFGALRRRYRYRITDAPWGAEPLRRRDTLAWPRPLDLDAMRAAATALLGEHDFAAFCRRREGATTIRALEEFRWEVAPEGPGRVLEAHLAADAFCHSMVRSLIGALLAVGEGRRPPSWPATLLSRTERANDVTVAPPHGLTLVAVEYPPDDELGARIDLTRRVRTLDTTMGP</sequence>
<comment type="catalytic activity">
    <reaction evidence="4 7">
        <text>uridine(38/39/40) in tRNA = pseudouridine(38/39/40) in tRNA</text>
        <dbReference type="Rhea" id="RHEA:22376"/>
        <dbReference type="Rhea" id="RHEA-COMP:10085"/>
        <dbReference type="Rhea" id="RHEA-COMP:10087"/>
        <dbReference type="ChEBI" id="CHEBI:65314"/>
        <dbReference type="ChEBI" id="CHEBI:65315"/>
        <dbReference type="EC" id="5.4.99.12"/>
    </reaction>
</comment>
<evidence type="ECO:0000256" key="1">
    <source>
        <dbReference type="ARBA" id="ARBA00009375"/>
    </source>
</evidence>
<dbReference type="InParanoid" id="A0A545AYI1"/>
<dbReference type="InterPro" id="IPR020094">
    <property type="entry name" value="TruA/RsuA/RluB/E/F_N"/>
</dbReference>
<evidence type="ECO:0000256" key="6">
    <source>
        <dbReference type="PIRSR" id="PIRSR001430-2"/>
    </source>
</evidence>
<comment type="caution">
    <text evidence="4">Lacks conserved residue(s) required for the propagation of feature annotation.</text>
</comment>
<evidence type="ECO:0000313" key="10">
    <source>
        <dbReference type="Proteomes" id="UP000317982"/>
    </source>
</evidence>
<comment type="similarity">
    <text evidence="1 4 7">Belongs to the tRNA pseudouridine synthase TruA family.</text>
</comment>
<dbReference type="InterPro" id="IPR020095">
    <property type="entry name" value="PsdUridine_synth_TruA_C"/>
</dbReference>
<feature type="domain" description="Pseudouridine synthase I TruA alpha/beta" evidence="8">
    <location>
        <begin position="165"/>
        <end position="270"/>
    </location>
</feature>
<dbReference type="PANTHER" id="PTHR11142">
    <property type="entry name" value="PSEUDOURIDYLATE SYNTHASE"/>
    <property type="match status" value="1"/>
</dbReference>
<dbReference type="HAMAP" id="MF_00171">
    <property type="entry name" value="TruA"/>
    <property type="match status" value="1"/>
</dbReference>
<keyword evidence="3 4" id="KW-0413">Isomerase</keyword>
<comment type="subunit">
    <text evidence="4">Homodimer.</text>
</comment>
<keyword evidence="2 4" id="KW-0819">tRNA processing</keyword>
<evidence type="ECO:0000256" key="5">
    <source>
        <dbReference type="PIRSR" id="PIRSR001430-1"/>
    </source>
</evidence>
<accession>A0A545AYI1</accession>
<dbReference type="FunFam" id="3.30.70.660:FF:000003">
    <property type="entry name" value="tRNA pseudouridine synthase A"/>
    <property type="match status" value="1"/>
</dbReference>
<comment type="function">
    <text evidence="4">Formation of pseudouridine at positions 38, 39 and 40 in the anticodon stem and loop of transfer RNAs.</text>
</comment>
<comment type="caution">
    <text evidence="9">The sequence shown here is derived from an EMBL/GenBank/DDBJ whole genome shotgun (WGS) entry which is preliminary data.</text>
</comment>
<dbReference type="EC" id="5.4.99.12" evidence="4"/>
<dbReference type="FunCoup" id="A0A545AYI1">
    <property type="interactions" value="333"/>
</dbReference>
<reference evidence="9 10" key="1">
    <citation type="submission" date="2019-07" db="EMBL/GenBank/DDBJ databases">
        <title>Cryptosporangium phraense sp. nov., isolated from plant litter.</title>
        <authorList>
            <person name="Suriyachadkun C."/>
        </authorList>
    </citation>
    <scope>NUCLEOTIDE SEQUENCE [LARGE SCALE GENOMIC DNA]</scope>
    <source>
        <strain evidence="9 10">A-T 5661</strain>
    </source>
</reference>
<dbReference type="FunFam" id="3.30.70.580:FF:000008">
    <property type="entry name" value="tRNA pseudouridine synthase A"/>
    <property type="match status" value="1"/>
</dbReference>
<protein>
    <recommendedName>
        <fullName evidence="4">tRNA pseudouridine synthase A</fullName>
        <ecNumber evidence="4">5.4.99.12</ecNumber>
    </recommendedName>
    <alternativeName>
        <fullName evidence="4">tRNA pseudouridine(38-40) synthase</fullName>
    </alternativeName>
    <alternativeName>
        <fullName evidence="4">tRNA pseudouridylate synthase I</fullName>
    </alternativeName>
    <alternativeName>
        <fullName evidence="4">tRNA-uridine isomerase I</fullName>
    </alternativeName>
</protein>
<dbReference type="GO" id="GO:0003723">
    <property type="term" value="F:RNA binding"/>
    <property type="evidence" value="ECO:0007669"/>
    <property type="project" value="InterPro"/>
</dbReference>
<keyword evidence="10" id="KW-1185">Reference proteome</keyword>
<dbReference type="InterPro" id="IPR020097">
    <property type="entry name" value="PsdUridine_synth_TruA_a/b_dom"/>
</dbReference>
<dbReference type="PANTHER" id="PTHR11142:SF0">
    <property type="entry name" value="TRNA PSEUDOURIDINE SYNTHASE-LIKE 1"/>
    <property type="match status" value="1"/>
</dbReference>
<dbReference type="PIRSF" id="PIRSF001430">
    <property type="entry name" value="tRNA_psdUrid_synth"/>
    <property type="match status" value="1"/>
</dbReference>
<evidence type="ECO:0000256" key="3">
    <source>
        <dbReference type="ARBA" id="ARBA00023235"/>
    </source>
</evidence>
<feature type="active site" description="Nucleophile" evidence="4 5">
    <location>
        <position position="70"/>
    </location>
</feature>
<dbReference type="SUPFAM" id="SSF55120">
    <property type="entry name" value="Pseudouridine synthase"/>
    <property type="match status" value="1"/>
</dbReference>
<dbReference type="InterPro" id="IPR020103">
    <property type="entry name" value="PsdUridine_synth_cat_dom_sf"/>
</dbReference>
<dbReference type="NCBIfam" id="TIGR00071">
    <property type="entry name" value="hisT_truA"/>
    <property type="match status" value="1"/>
</dbReference>
<name>A0A545AYI1_9ACTN</name>
<dbReference type="Proteomes" id="UP000317982">
    <property type="component" value="Unassembled WGS sequence"/>
</dbReference>